<dbReference type="InterPro" id="IPR010754">
    <property type="entry name" value="OPA3-like"/>
</dbReference>
<evidence type="ECO:0000256" key="2">
    <source>
        <dbReference type="ARBA" id="ARBA00023054"/>
    </source>
</evidence>
<proteinExistence type="inferred from homology"/>
<protein>
    <recommendedName>
        <fullName evidence="4">OPA3-like protein</fullName>
    </recommendedName>
</protein>
<evidence type="ECO:0000313" key="3">
    <source>
        <dbReference type="EMBL" id="CAD8575556.1"/>
    </source>
</evidence>
<keyword evidence="2" id="KW-0175">Coiled coil</keyword>
<dbReference type="GO" id="GO:0019216">
    <property type="term" value="P:regulation of lipid metabolic process"/>
    <property type="evidence" value="ECO:0007669"/>
    <property type="project" value="TreeGrafter"/>
</dbReference>
<accession>A0A7S0KAU5</accession>
<evidence type="ECO:0000256" key="1">
    <source>
        <dbReference type="ARBA" id="ARBA00007584"/>
    </source>
</evidence>
<evidence type="ECO:0008006" key="4">
    <source>
        <dbReference type="Google" id="ProtNLM"/>
    </source>
</evidence>
<comment type="similarity">
    <text evidence="1">Belongs to the OPA3 family.</text>
</comment>
<dbReference type="AlphaFoldDB" id="A0A7S0KAU5"/>
<dbReference type="Pfam" id="PF07047">
    <property type="entry name" value="OPA3"/>
    <property type="match status" value="1"/>
</dbReference>
<dbReference type="EMBL" id="HBEW01000286">
    <property type="protein sequence ID" value="CAD8575556.1"/>
    <property type="molecule type" value="Transcribed_RNA"/>
</dbReference>
<organism evidence="3">
    <name type="scientific">Ostreococcus mediterraneus</name>
    <dbReference type="NCBI Taxonomy" id="1486918"/>
    <lineage>
        <taxon>Eukaryota</taxon>
        <taxon>Viridiplantae</taxon>
        <taxon>Chlorophyta</taxon>
        <taxon>Mamiellophyceae</taxon>
        <taxon>Mamiellales</taxon>
        <taxon>Bathycoccaceae</taxon>
        <taxon>Ostreococcus</taxon>
    </lineage>
</organism>
<dbReference type="PANTHER" id="PTHR12499">
    <property type="entry name" value="OPTIC ATROPHY 3 PROTEIN OPA3"/>
    <property type="match status" value="1"/>
</dbReference>
<dbReference type="PANTHER" id="PTHR12499:SF0">
    <property type="entry name" value="OPTIC ATROPHY 3 PROTEIN"/>
    <property type="match status" value="1"/>
</dbReference>
<dbReference type="GO" id="GO:0005739">
    <property type="term" value="C:mitochondrion"/>
    <property type="evidence" value="ECO:0007669"/>
    <property type="project" value="TreeGrafter"/>
</dbReference>
<gene>
    <name evidence="3" type="ORF">OMED0929_LOCUS245</name>
</gene>
<reference evidence="3" key="1">
    <citation type="submission" date="2021-01" db="EMBL/GenBank/DDBJ databases">
        <authorList>
            <person name="Corre E."/>
            <person name="Pelletier E."/>
            <person name="Niang G."/>
            <person name="Scheremetjew M."/>
            <person name="Finn R."/>
            <person name="Kale V."/>
            <person name="Holt S."/>
            <person name="Cochrane G."/>
            <person name="Meng A."/>
            <person name="Brown T."/>
            <person name="Cohen L."/>
        </authorList>
    </citation>
    <scope>NUCLEOTIDE SEQUENCE</scope>
    <source>
        <strain evidence="3">Clade-D-RCC2572</strain>
    </source>
</reference>
<name>A0A7S0KAU5_9CHLO</name>
<sequence>MAFYVKAFSLVVKTASKPLAKALKARISDSPWFRTVAIDAARKAHAVQALVMRDAPASDSGFIGGRKARKIAAKVPVMSEDAALQAASEFAGEAFVFAVAGGVVWWEVDKGNAKDEKRRADAAAERAQLCEIIDTQHSTMRDMKELIQELLDYKASSSELIAQLVQKDGARGARA</sequence>